<dbReference type="EMBL" id="CP063169">
    <property type="protein sequence ID" value="QOR70814.1"/>
    <property type="molecule type" value="Genomic_DNA"/>
</dbReference>
<reference evidence="2 3" key="1">
    <citation type="submission" date="2020-10" db="EMBL/GenBank/DDBJ databases">
        <title>Haloactinobacterium sp. RN3S43, a bacterium isolated from saline soil.</title>
        <authorList>
            <person name="Sun J.-Q."/>
        </authorList>
    </citation>
    <scope>NUCLEOTIDE SEQUENCE [LARGE SCALE GENOMIC DNA]</scope>
    <source>
        <strain evidence="2 3">RN3S43</strain>
    </source>
</reference>
<dbReference type="InterPro" id="IPR034593">
    <property type="entry name" value="DgoD-like"/>
</dbReference>
<dbReference type="SMART" id="SM00922">
    <property type="entry name" value="MR_MLE"/>
    <property type="match status" value="1"/>
</dbReference>
<dbReference type="SFLD" id="SFLDS00001">
    <property type="entry name" value="Enolase"/>
    <property type="match status" value="1"/>
</dbReference>
<dbReference type="PROSITE" id="PS00908">
    <property type="entry name" value="MR_MLE_1"/>
    <property type="match status" value="1"/>
</dbReference>
<dbReference type="GO" id="GO:0009063">
    <property type="term" value="P:amino acid catabolic process"/>
    <property type="evidence" value="ECO:0007669"/>
    <property type="project" value="InterPro"/>
</dbReference>
<protein>
    <submittedName>
        <fullName evidence="2">Starvation-sensing protein RspA</fullName>
    </submittedName>
</protein>
<dbReference type="InterPro" id="IPR029065">
    <property type="entry name" value="Enolase_C-like"/>
</dbReference>
<dbReference type="InterPro" id="IPR013342">
    <property type="entry name" value="Mandelate_racemase_C"/>
</dbReference>
<dbReference type="SUPFAM" id="SSF54826">
    <property type="entry name" value="Enolase N-terminal domain-like"/>
    <property type="match status" value="1"/>
</dbReference>
<dbReference type="Pfam" id="PF13378">
    <property type="entry name" value="MR_MLE_C"/>
    <property type="match status" value="1"/>
</dbReference>
<gene>
    <name evidence="2" type="ORF">IM660_00355</name>
</gene>
<dbReference type="GO" id="GO:0000287">
    <property type="term" value="F:magnesium ion binding"/>
    <property type="evidence" value="ECO:0007669"/>
    <property type="project" value="UniProtKB-ARBA"/>
</dbReference>
<accession>A0A7M1SV31</accession>
<dbReference type="Gene3D" id="3.30.390.10">
    <property type="entry name" value="Enolase-like, N-terminal domain"/>
    <property type="match status" value="1"/>
</dbReference>
<evidence type="ECO:0000259" key="1">
    <source>
        <dbReference type="SMART" id="SM00922"/>
    </source>
</evidence>
<dbReference type="Proteomes" id="UP000593758">
    <property type="component" value="Chromosome"/>
</dbReference>
<dbReference type="InterPro" id="IPR018110">
    <property type="entry name" value="Mandel_Rmase/mucon_lact_enz_CS"/>
</dbReference>
<organism evidence="2 3">
    <name type="scientific">Ruania alkalisoli</name>
    <dbReference type="NCBI Taxonomy" id="2779775"/>
    <lineage>
        <taxon>Bacteria</taxon>
        <taxon>Bacillati</taxon>
        <taxon>Actinomycetota</taxon>
        <taxon>Actinomycetes</taxon>
        <taxon>Micrococcales</taxon>
        <taxon>Ruaniaceae</taxon>
        <taxon>Ruania</taxon>
    </lineage>
</organism>
<name>A0A7M1SV31_9MICO</name>
<dbReference type="SUPFAM" id="SSF51604">
    <property type="entry name" value="Enolase C-terminal domain-like"/>
    <property type="match status" value="1"/>
</dbReference>
<dbReference type="Pfam" id="PF02746">
    <property type="entry name" value="MR_MLE_N"/>
    <property type="match status" value="1"/>
</dbReference>
<dbReference type="PANTHER" id="PTHR48080:SF6">
    <property type="entry name" value="STARVATION-SENSING PROTEIN RSPA"/>
    <property type="match status" value="1"/>
</dbReference>
<proteinExistence type="predicted"/>
<evidence type="ECO:0000313" key="3">
    <source>
        <dbReference type="Proteomes" id="UP000593758"/>
    </source>
</evidence>
<keyword evidence="3" id="KW-1185">Reference proteome</keyword>
<dbReference type="InterPro" id="IPR036849">
    <property type="entry name" value="Enolase-like_C_sf"/>
</dbReference>
<dbReference type="AlphaFoldDB" id="A0A7M1SV31"/>
<dbReference type="KEGG" id="halt:IM660_00355"/>
<dbReference type="InterPro" id="IPR029017">
    <property type="entry name" value="Enolase-like_N"/>
</dbReference>
<feature type="domain" description="Mandelate racemase/muconate lactonizing enzyme C-terminal" evidence="1">
    <location>
        <begin position="151"/>
        <end position="276"/>
    </location>
</feature>
<dbReference type="InterPro" id="IPR013341">
    <property type="entry name" value="Mandelate_racemase_N_dom"/>
</dbReference>
<dbReference type="PANTHER" id="PTHR48080">
    <property type="entry name" value="D-GALACTONATE DEHYDRATASE-RELATED"/>
    <property type="match status" value="1"/>
</dbReference>
<sequence>MSAGPTERPDAFASPWPVPDDVRITGVRTIVTAPYGIPLVVVRVDTSEPGLYGLGCATFTQRWKAVVTYVEEHLARLVIGRYPGDIGDLVRLAKFSSYWREGAVGNNAISGLDEALWDIAGKRAGRPVHELLGGKVRAAADCYVHSFGLDIEQAVSHALEKAEAGWRYVRIQVSQPGAGSYGSSPLGGVTSASAPYPHGWRVSEYLRLVPRLFEQARKVLGDDVELLHDVHSRLYPKQAVTLARSLEAFNLYFLEDVLPPEHWDALPEVRSASPIPLAVGELTTSVTDAARLIMNGAVDLIRCHISAIGGLTPARKLAAVAELAGVRTAWHAPGDTSPVGVAASVALDVTSPTFGIQECHEFDELTQEVFPGTIVPQQGWLAPNEAPGWGIDLDESLALRFPPNLSPFDSWAAGVRSLDGGLLAP</sequence>
<dbReference type="Gene3D" id="3.20.20.120">
    <property type="entry name" value="Enolase-like C-terminal domain"/>
    <property type="match status" value="1"/>
</dbReference>
<evidence type="ECO:0000313" key="2">
    <source>
        <dbReference type="EMBL" id="QOR70814.1"/>
    </source>
</evidence>